<evidence type="ECO:0000259" key="15">
    <source>
        <dbReference type="PROSITE" id="PS50112"/>
    </source>
</evidence>
<dbReference type="PROSITE" id="PS50885">
    <property type="entry name" value="HAMP"/>
    <property type="match status" value="1"/>
</dbReference>
<dbReference type="InterPro" id="IPR035965">
    <property type="entry name" value="PAS-like_dom_sf"/>
</dbReference>
<feature type="domain" description="Histidine kinase" evidence="14">
    <location>
        <begin position="366"/>
        <end position="584"/>
    </location>
</feature>
<dbReference type="CDD" id="cd00130">
    <property type="entry name" value="PAS"/>
    <property type="match status" value="1"/>
</dbReference>
<evidence type="ECO:0000256" key="3">
    <source>
        <dbReference type="ARBA" id="ARBA00012438"/>
    </source>
</evidence>
<dbReference type="Pfam" id="PF02518">
    <property type="entry name" value="HATPase_c"/>
    <property type="match status" value="1"/>
</dbReference>
<dbReference type="SUPFAM" id="SSF47384">
    <property type="entry name" value="Homodimeric domain of signal transducing histidine kinase"/>
    <property type="match status" value="1"/>
</dbReference>
<keyword evidence="11" id="KW-0902">Two-component regulatory system</keyword>
<evidence type="ECO:0000256" key="4">
    <source>
        <dbReference type="ARBA" id="ARBA00022553"/>
    </source>
</evidence>
<dbReference type="SUPFAM" id="SSF55874">
    <property type="entry name" value="ATPase domain of HSP90 chaperone/DNA topoisomerase II/histidine kinase"/>
    <property type="match status" value="1"/>
</dbReference>
<dbReference type="SMART" id="SM00091">
    <property type="entry name" value="PAS"/>
    <property type="match status" value="1"/>
</dbReference>
<evidence type="ECO:0000256" key="7">
    <source>
        <dbReference type="ARBA" id="ARBA00022741"/>
    </source>
</evidence>
<comment type="subcellular location">
    <subcellularLocation>
        <location evidence="2">Membrane</location>
        <topology evidence="2">Multi-pass membrane protein</topology>
    </subcellularLocation>
</comment>
<evidence type="ECO:0000256" key="8">
    <source>
        <dbReference type="ARBA" id="ARBA00022777"/>
    </source>
</evidence>
<keyword evidence="18" id="KW-1185">Reference proteome</keyword>
<dbReference type="InterPro" id="IPR036097">
    <property type="entry name" value="HisK_dim/P_sf"/>
</dbReference>
<evidence type="ECO:0000256" key="1">
    <source>
        <dbReference type="ARBA" id="ARBA00000085"/>
    </source>
</evidence>
<protein>
    <recommendedName>
        <fullName evidence="3">histidine kinase</fullName>
        <ecNumber evidence="3">2.7.13.3</ecNumber>
    </recommendedName>
</protein>
<accession>A0ABW2ZKP4</accession>
<dbReference type="Pfam" id="PF00989">
    <property type="entry name" value="PAS"/>
    <property type="match status" value="1"/>
</dbReference>
<dbReference type="EMBL" id="JBHTIA010000013">
    <property type="protein sequence ID" value="MFD0766823.1"/>
    <property type="molecule type" value="Genomic_DNA"/>
</dbReference>
<dbReference type="SUPFAM" id="SSF55785">
    <property type="entry name" value="PYP-like sensor domain (PAS domain)"/>
    <property type="match status" value="1"/>
</dbReference>
<evidence type="ECO:0000256" key="11">
    <source>
        <dbReference type="ARBA" id="ARBA00023012"/>
    </source>
</evidence>
<organism evidence="17 18">
    <name type="scientific">Mucilaginibacter lutimaris</name>
    <dbReference type="NCBI Taxonomy" id="931629"/>
    <lineage>
        <taxon>Bacteria</taxon>
        <taxon>Pseudomonadati</taxon>
        <taxon>Bacteroidota</taxon>
        <taxon>Sphingobacteriia</taxon>
        <taxon>Sphingobacteriales</taxon>
        <taxon>Sphingobacteriaceae</taxon>
        <taxon>Mucilaginibacter</taxon>
    </lineage>
</organism>
<evidence type="ECO:0000256" key="2">
    <source>
        <dbReference type="ARBA" id="ARBA00004141"/>
    </source>
</evidence>
<dbReference type="InterPro" id="IPR004358">
    <property type="entry name" value="Sig_transdc_His_kin-like_C"/>
</dbReference>
<evidence type="ECO:0000313" key="18">
    <source>
        <dbReference type="Proteomes" id="UP001597073"/>
    </source>
</evidence>
<dbReference type="EC" id="2.7.13.3" evidence="3"/>
<evidence type="ECO:0000256" key="10">
    <source>
        <dbReference type="ARBA" id="ARBA00022989"/>
    </source>
</evidence>
<dbReference type="InterPro" id="IPR005467">
    <property type="entry name" value="His_kinase_dom"/>
</dbReference>
<dbReference type="Gene3D" id="3.30.565.10">
    <property type="entry name" value="Histidine kinase-like ATPase, C-terminal domain"/>
    <property type="match status" value="1"/>
</dbReference>
<dbReference type="InterPro" id="IPR000014">
    <property type="entry name" value="PAS"/>
</dbReference>
<evidence type="ECO:0000256" key="12">
    <source>
        <dbReference type="ARBA" id="ARBA00023136"/>
    </source>
</evidence>
<dbReference type="InterPro" id="IPR036890">
    <property type="entry name" value="HATPase_C_sf"/>
</dbReference>
<dbReference type="PROSITE" id="PS50109">
    <property type="entry name" value="HIS_KIN"/>
    <property type="match status" value="1"/>
</dbReference>
<dbReference type="Pfam" id="PF00672">
    <property type="entry name" value="HAMP"/>
    <property type="match status" value="1"/>
</dbReference>
<dbReference type="RefSeq" id="WP_377145089.1">
    <property type="nucleotide sequence ID" value="NZ_JBHTIA010000013.1"/>
</dbReference>
<proteinExistence type="predicted"/>
<dbReference type="CDD" id="cd00082">
    <property type="entry name" value="HisKA"/>
    <property type="match status" value="1"/>
</dbReference>
<evidence type="ECO:0000259" key="16">
    <source>
        <dbReference type="PROSITE" id="PS50885"/>
    </source>
</evidence>
<evidence type="ECO:0000256" key="9">
    <source>
        <dbReference type="ARBA" id="ARBA00022840"/>
    </source>
</evidence>
<evidence type="ECO:0000259" key="14">
    <source>
        <dbReference type="PROSITE" id="PS50109"/>
    </source>
</evidence>
<name>A0ABW2ZKP4_9SPHI</name>
<dbReference type="Proteomes" id="UP001597073">
    <property type="component" value="Unassembled WGS sequence"/>
</dbReference>
<dbReference type="PROSITE" id="PS50112">
    <property type="entry name" value="PAS"/>
    <property type="match status" value="1"/>
</dbReference>
<dbReference type="GO" id="GO:0005524">
    <property type="term" value="F:ATP binding"/>
    <property type="evidence" value="ECO:0007669"/>
    <property type="project" value="UniProtKB-KW"/>
</dbReference>
<keyword evidence="6 13" id="KW-0812">Transmembrane</keyword>
<keyword evidence="4" id="KW-0597">Phosphoprotein</keyword>
<keyword evidence="5" id="KW-0808">Transferase</keyword>
<evidence type="ECO:0000256" key="13">
    <source>
        <dbReference type="SAM" id="Phobius"/>
    </source>
</evidence>
<dbReference type="Gene3D" id="6.10.340.10">
    <property type="match status" value="1"/>
</dbReference>
<dbReference type="PANTHER" id="PTHR42878:SF7">
    <property type="entry name" value="SENSOR HISTIDINE KINASE GLRK"/>
    <property type="match status" value="1"/>
</dbReference>
<dbReference type="SUPFAM" id="SSF158472">
    <property type="entry name" value="HAMP domain-like"/>
    <property type="match status" value="1"/>
</dbReference>
<keyword evidence="10 13" id="KW-1133">Transmembrane helix</keyword>
<evidence type="ECO:0000256" key="5">
    <source>
        <dbReference type="ARBA" id="ARBA00022679"/>
    </source>
</evidence>
<dbReference type="CDD" id="cd06225">
    <property type="entry name" value="HAMP"/>
    <property type="match status" value="1"/>
</dbReference>
<dbReference type="PANTHER" id="PTHR42878">
    <property type="entry name" value="TWO-COMPONENT HISTIDINE KINASE"/>
    <property type="match status" value="1"/>
</dbReference>
<dbReference type="InterPro" id="IPR003661">
    <property type="entry name" value="HisK_dim/P_dom"/>
</dbReference>
<dbReference type="SMART" id="SM00387">
    <property type="entry name" value="HATPase_c"/>
    <property type="match status" value="1"/>
</dbReference>
<dbReference type="PRINTS" id="PR00344">
    <property type="entry name" value="BCTRLSENSOR"/>
</dbReference>
<keyword evidence="8" id="KW-0418">Kinase</keyword>
<comment type="caution">
    <text evidence="17">The sequence shown here is derived from an EMBL/GenBank/DDBJ whole genome shotgun (WGS) entry which is preliminary data.</text>
</comment>
<dbReference type="InterPro" id="IPR003660">
    <property type="entry name" value="HAMP_dom"/>
</dbReference>
<comment type="catalytic activity">
    <reaction evidence="1">
        <text>ATP + protein L-histidine = ADP + protein N-phospho-L-histidine.</text>
        <dbReference type="EC" id="2.7.13.3"/>
    </reaction>
</comment>
<dbReference type="Gene3D" id="3.30.450.20">
    <property type="entry name" value="PAS domain"/>
    <property type="match status" value="1"/>
</dbReference>
<feature type="domain" description="PAS" evidence="15">
    <location>
        <begin position="234"/>
        <end position="289"/>
    </location>
</feature>
<keyword evidence="9 17" id="KW-0067">ATP-binding</keyword>
<feature type="transmembrane region" description="Helical" evidence="13">
    <location>
        <begin position="151"/>
        <end position="171"/>
    </location>
</feature>
<evidence type="ECO:0000313" key="17">
    <source>
        <dbReference type="EMBL" id="MFD0766823.1"/>
    </source>
</evidence>
<reference evidence="18" key="1">
    <citation type="journal article" date="2019" name="Int. J. Syst. Evol. Microbiol.">
        <title>The Global Catalogue of Microorganisms (GCM) 10K type strain sequencing project: providing services to taxonomists for standard genome sequencing and annotation.</title>
        <authorList>
            <consortium name="The Broad Institute Genomics Platform"/>
            <consortium name="The Broad Institute Genome Sequencing Center for Infectious Disease"/>
            <person name="Wu L."/>
            <person name="Ma J."/>
        </authorList>
    </citation>
    <scope>NUCLEOTIDE SEQUENCE [LARGE SCALE GENOMIC DNA]</scope>
    <source>
        <strain evidence="18">CCUG 60742</strain>
    </source>
</reference>
<feature type="domain" description="HAMP" evidence="16">
    <location>
        <begin position="173"/>
        <end position="225"/>
    </location>
</feature>
<dbReference type="Gene3D" id="1.10.287.130">
    <property type="match status" value="1"/>
</dbReference>
<dbReference type="SMART" id="SM00304">
    <property type="entry name" value="HAMP"/>
    <property type="match status" value="1"/>
</dbReference>
<dbReference type="SMART" id="SM00388">
    <property type="entry name" value="HisKA"/>
    <property type="match status" value="1"/>
</dbReference>
<dbReference type="InterPro" id="IPR050351">
    <property type="entry name" value="BphY/WalK/GraS-like"/>
</dbReference>
<dbReference type="Pfam" id="PF00512">
    <property type="entry name" value="HisKA"/>
    <property type="match status" value="1"/>
</dbReference>
<dbReference type="InterPro" id="IPR003594">
    <property type="entry name" value="HATPase_dom"/>
</dbReference>
<evidence type="ECO:0000256" key="6">
    <source>
        <dbReference type="ARBA" id="ARBA00022692"/>
    </source>
</evidence>
<gene>
    <name evidence="17" type="ORF">ACFQZI_18320</name>
</gene>
<keyword evidence="7" id="KW-0547">Nucleotide-binding</keyword>
<sequence>MKVRTKLRLGFGFLFLVVLFFGATALFYIRDISENSKVILKNNYESLSFTRGMRSVLDNNDLPLNNHAINDFNIYLAQQERNVTEPGEAYATRKARIGLKMLMHGGKASVADQKEAVLYTRQALNDIERLNMQAIVRKDNNARASVSRATLFLGLVGTFTFLVLFSFSVNFPGYIADPLRALLDGIREIGEGNYSKRLHFKENNEFAEVANAFNQMAGRLNDWENSNLATVISEKRRIETIIEQMQDAIIGVNENQEVLFINDAARKTLNVTDDKIIGQNTGNLVKSNDLLKSILQDDAGLKPFKIVMNSREMYFQLQSSDIVVPNTQQSNGPLQLANRSAGKVYILKNITEFKERDEAKTNFIATISHELKTPISSIKMSLKLINDERIGDMNTEQKQLLEHIKDDADRLLNITSELLKLSQVETGNIQLNFVSVEPGQIVDYAISSISFQAEQKDVKLEVIKADNLPMVNVDVEKTAWVLVNFLSNALRYSPARSKVLISIVKRSNELVFSVKDTGKGIDEQYQKRLFERYFQVPTDGQNKSGSGLGLAISKDFIEAQNGRIWVESAIGEGSTFSFSLPGVSTQHS</sequence>
<keyword evidence="12 13" id="KW-0472">Membrane</keyword>
<dbReference type="InterPro" id="IPR013767">
    <property type="entry name" value="PAS_fold"/>
</dbReference>